<evidence type="ECO:0000313" key="9">
    <source>
        <dbReference type="EMBL" id="AZL61265.1"/>
    </source>
</evidence>
<feature type="binding site" evidence="6">
    <location>
        <position position="156"/>
    </location>
    <ligand>
        <name>a divalent metal cation</name>
        <dbReference type="ChEBI" id="CHEBI:60240"/>
        <label>2</label>
        <note>catalytic</note>
    </ligand>
</feature>
<dbReference type="GO" id="GO:0005829">
    <property type="term" value="C:cytosol"/>
    <property type="evidence" value="ECO:0007669"/>
    <property type="project" value="TreeGrafter"/>
</dbReference>
<evidence type="ECO:0000256" key="1">
    <source>
        <dbReference type="ARBA" id="ARBA00002521"/>
    </source>
</evidence>
<dbReference type="PROSITE" id="PS00680">
    <property type="entry name" value="MAP_1"/>
    <property type="match status" value="1"/>
</dbReference>
<dbReference type="NCBIfam" id="TIGR00500">
    <property type="entry name" value="met_pdase_I"/>
    <property type="match status" value="1"/>
</dbReference>
<dbReference type="CDD" id="cd01086">
    <property type="entry name" value="MetAP1"/>
    <property type="match status" value="1"/>
</dbReference>
<dbReference type="HAMAP" id="MF_01974">
    <property type="entry name" value="MetAP_1"/>
    <property type="match status" value="1"/>
</dbReference>
<keyword evidence="3 6" id="KW-0645">Protease</keyword>
<dbReference type="GO" id="GO:0006508">
    <property type="term" value="P:proteolysis"/>
    <property type="evidence" value="ECO:0007669"/>
    <property type="project" value="UniProtKB-KW"/>
</dbReference>
<dbReference type="PANTHER" id="PTHR43330">
    <property type="entry name" value="METHIONINE AMINOPEPTIDASE"/>
    <property type="match status" value="1"/>
</dbReference>
<dbReference type="InterPro" id="IPR036005">
    <property type="entry name" value="Creatinase/aminopeptidase-like"/>
</dbReference>
<evidence type="ECO:0000256" key="4">
    <source>
        <dbReference type="ARBA" id="ARBA00022723"/>
    </source>
</evidence>
<organism evidence="9 10">
    <name type="scientific">Tabrizicola piscis</name>
    <dbReference type="NCBI Taxonomy" id="2494374"/>
    <lineage>
        <taxon>Bacteria</taxon>
        <taxon>Pseudomonadati</taxon>
        <taxon>Pseudomonadota</taxon>
        <taxon>Alphaproteobacteria</taxon>
        <taxon>Rhodobacterales</taxon>
        <taxon>Paracoccaceae</taxon>
        <taxon>Tabrizicola</taxon>
    </lineage>
</organism>
<feature type="binding site" evidence="6">
    <location>
        <position position="226"/>
    </location>
    <ligand>
        <name>substrate</name>
    </ligand>
</feature>
<dbReference type="GO" id="GO:0004239">
    <property type="term" value="F:initiator methionyl aminopeptidase activity"/>
    <property type="evidence" value="ECO:0007669"/>
    <property type="project" value="UniProtKB-UniRule"/>
</dbReference>
<feature type="binding site" evidence="6">
    <location>
        <position position="145"/>
    </location>
    <ligand>
        <name>a divalent metal cation</name>
        <dbReference type="ChEBI" id="CHEBI:60240"/>
        <label>1</label>
    </ligand>
</feature>
<comment type="function">
    <text evidence="1 6">Removes the N-terminal methionine from nascent proteins. The N-terminal methionine is often cleaved when the second residue in the primary sequence is small and uncharged (Met-Ala-, Cys, Gly, Pro, Ser, Thr, or Val). Requires deformylation of the N(alpha)-formylated initiator methionine before it can be hydrolyzed.</text>
</comment>
<name>A0A3S8UCU8_9RHOB</name>
<reference evidence="9 10" key="1">
    <citation type="submission" date="2018-12" db="EMBL/GenBank/DDBJ databases">
        <title>Complete genome sequencing of Tabrizicola sp. K13M18.</title>
        <authorList>
            <person name="Bae J.-W."/>
        </authorList>
    </citation>
    <scope>NUCLEOTIDE SEQUENCE [LARGE SCALE GENOMIC DNA]</scope>
    <source>
        <strain evidence="9 10">K13M18</strain>
    </source>
</reference>
<feature type="binding site" evidence="6">
    <location>
        <position position="252"/>
    </location>
    <ligand>
        <name>a divalent metal cation</name>
        <dbReference type="ChEBI" id="CHEBI:60240"/>
        <label>2</label>
        <note>catalytic</note>
    </ligand>
</feature>
<keyword evidence="10" id="KW-1185">Reference proteome</keyword>
<keyword evidence="4 6" id="KW-0479">Metal-binding</keyword>
<feature type="binding site" evidence="6">
    <location>
        <position position="283"/>
    </location>
    <ligand>
        <name>a divalent metal cation</name>
        <dbReference type="ChEBI" id="CHEBI:60240"/>
        <label>2</label>
        <note>catalytic</note>
    </ligand>
</feature>
<feature type="binding site" evidence="6">
    <location>
        <position position="219"/>
    </location>
    <ligand>
        <name>a divalent metal cation</name>
        <dbReference type="ChEBI" id="CHEBI:60240"/>
        <label>2</label>
        <note>catalytic</note>
    </ligand>
</feature>
<feature type="binding site" evidence="6">
    <location>
        <position position="283"/>
    </location>
    <ligand>
        <name>a divalent metal cation</name>
        <dbReference type="ChEBI" id="CHEBI:60240"/>
        <label>1</label>
    </ligand>
</feature>
<feature type="domain" description="Peptidase M24" evidence="8">
    <location>
        <begin position="63"/>
        <end position="289"/>
    </location>
</feature>
<gene>
    <name evidence="6 9" type="primary">map</name>
    <name evidence="9" type="ORF">EI545_17850</name>
</gene>
<proteinExistence type="inferred from homology"/>
<dbReference type="EMBL" id="CP034328">
    <property type="protein sequence ID" value="AZL61265.1"/>
    <property type="molecule type" value="Genomic_DNA"/>
</dbReference>
<comment type="subunit">
    <text evidence="6">Monomer.</text>
</comment>
<feature type="binding site" evidence="6">
    <location>
        <position position="156"/>
    </location>
    <ligand>
        <name>a divalent metal cation</name>
        <dbReference type="ChEBI" id="CHEBI:60240"/>
        <label>1</label>
    </ligand>
</feature>
<accession>A0A3S8UCU8</accession>
<evidence type="ECO:0000259" key="8">
    <source>
        <dbReference type="Pfam" id="PF00557"/>
    </source>
</evidence>
<dbReference type="Proteomes" id="UP000282002">
    <property type="component" value="Chromosome"/>
</dbReference>
<dbReference type="KEGG" id="taw:EI545_17850"/>
<evidence type="ECO:0000313" key="10">
    <source>
        <dbReference type="Proteomes" id="UP000282002"/>
    </source>
</evidence>
<protein>
    <recommendedName>
        <fullName evidence="6 7">Methionine aminopeptidase</fullName>
        <shortName evidence="6">MAP</shortName>
        <shortName evidence="6">MetAP</shortName>
        <ecNumber evidence="6 7">3.4.11.18</ecNumber>
    </recommendedName>
    <alternativeName>
        <fullName evidence="6">Peptidase M</fullName>
    </alternativeName>
</protein>
<evidence type="ECO:0000256" key="7">
    <source>
        <dbReference type="RuleBase" id="RU003653"/>
    </source>
</evidence>
<evidence type="ECO:0000256" key="5">
    <source>
        <dbReference type="ARBA" id="ARBA00022801"/>
    </source>
</evidence>
<dbReference type="Pfam" id="PF00557">
    <property type="entry name" value="Peptidase_M24"/>
    <property type="match status" value="1"/>
</dbReference>
<comment type="cofactor">
    <cofactor evidence="6">
        <name>Co(2+)</name>
        <dbReference type="ChEBI" id="CHEBI:48828"/>
    </cofactor>
    <cofactor evidence="6">
        <name>Zn(2+)</name>
        <dbReference type="ChEBI" id="CHEBI:29105"/>
    </cofactor>
    <cofactor evidence="6">
        <name>Mn(2+)</name>
        <dbReference type="ChEBI" id="CHEBI:29035"/>
    </cofactor>
    <cofactor evidence="6">
        <name>Fe(2+)</name>
        <dbReference type="ChEBI" id="CHEBI:29033"/>
    </cofactor>
    <text evidence="6">Binds 2 divalent metal cations per subunit. Has a high-affinity and a low affinity metal-binding site. The true nature of the physiological cofactor is under debate. The enzyme is active with cobalt, zinc, manganese or divalent iron ions. Most likely, methionine aminopeptidases function as mononuclear Fe(2+)-metalloproteases under physiological conditions, and the catalytically relevant metal-binding site has been assigned to the histidine-containing high-affinity site.</text>
</comment>
<keyword evidence="2 6" id="KW-0031">Aminopeptidase</keyword>
<dbReference type="InterPro" id="IPR000994">
    <property type="entry name" value="Pept_M24"/>
</dbReference>
<dbReference type="Gene3D" id="3.90.230.10">
    <property type="entry name" value="Creatinase/methionine aminopeptidase superfamily"/>
    <property type="match status" value="1"/>
</dbReference>
<keyword evidence="5 6" id="KW-0378">Hydrolase</keyword>
<dbReference type="InterPro" id="IPR002467">
    <property type="entry name" value="Pept_M24A_MAP1"/>
</dbReference>
<feature type="binding site" evidence="6">
    <location>
        <position position="128"/>
    </location>
    <ligand>
        <name>substrate</name>
    </ligand>
</feature>
<sequence length="315" mass="34451">MRIIYVSYIRCLRPSIGSHRQDNSTKKKGHRVETYINVPVAPPAHSARRTESIKLYGPDAFAGMRRAGALTARCLDGVAALVRDGTPLAEINTFVLDFAASHGARPATLGYKGYEYACCTSINHVVCHGFPNARKLREADIVNVDVTLVLDGWYGDSSRMYAVGRPKRAAERLVRIAHEAMMRGIRAVRPGARLGDIGHAIQSYAALERCSVVRDFCGHGIGQVFHDSPNILNFGRQNTGPELREGMIFTVEPMINLGRPDVTMLSDDWTAVTRDRSLSAQFEHSIGVTAEGFEIFTLSPQGLHAPGVDLAAVHA</sequence>
<dbReference type="GO" id="GO:0046872">
    <property type="term" value="F:metal ion binding"/>
    <property type="evidence" value="ECO:0007669"/>
    <property type="project" value="UniProtKB-UniRule"/>
</dbReference>
<dbReference type="AlphaFoldDB" id="A0A3S8UCU8"/>
<comment type="similarity">
    <text evidence="6">Belongs to the peptidase M24A family. Methionine aminopeptidase type 1 subfamily.</text>
</comment>
<evidence type="ECO:0000256" key="3">
    <source>
        <dbReference type="ARBA" id="ARBA00022670"/>
    </source>
</evidence>
<comment type="catalytic activity">
    <reaction evidence="6 7">
        <text>Release of N-terminal amino acids, preferentially methionine, from peptides and arylamides.</text>
        <dbReference type="EC" id="3.4.11.18"/>
    </reaction>
</comment>
<dbReference type="GO" id="GO:0070006">
    <property type="term" value="F:metalloaminopeptidase activity"/>
    <property type="evidence" value="ECO:0007669"/>
    <property type="project" value="UniProtKB-UniRule"/>
</dbReference>
<dbReference type="EC" id="3.4.11.18" evidence="6 7"/>
<dbReference type="PANTHER" id="PTHR43330:SF27">
    <property type="entry name" value="METHIONINE AMINOPEPTIDASE"/>
    <property type="match status" value="1"/>
</dbReference>
<dbReference type="OrthoDB" id="9802055at2"/>
<dbReference type="SUPFAM" id="SSF55920">
    <property type="entry name" value="Creatinase/aminopeptidase"/>
    <property type="match status" value="1"/>
</dbReference>
<dbReference type="InterPro" id="IPR001714">
    <property type="entry name" value="Pept_M24_MAP"/>
</dbReference>
<evidence type="ECO:0000256" key="2">
    <source>
        <dbReference type="ARBA" id="ARBA00022438"/>
    </source>
</evidence>
<evidence type="ECO:0000256" key="6">
    <source>
        <dbReference type="HAMAP-Rule" id="MF_01974"/>
    </source>
</evidence>
<dbReference type="PRINTS" id="PR00599">
    <property type="entry name" value="MAPEPTIDASE"/>
</dbReference>